<organism evidence="2 3">
    <name type="scientific">Trifolium medium</name>
    <dbReference type="NCBI Taxonomy" id="97028"/>
    <lineage>
        <taxon>Eukaryota</taxon>
        <taxon>Viridiplantae</taxon>
        <taxon>Streptophyta</taxon>
        <taxon>Embryophyta</taxon>
        <taxon>Tracheophyta</taxon>
        <taxon>Spermatophyta</taxon>
        <taxon>Magnoliopsida</taxon>
        <taxon>eudicotyledons</taxon>
        <taxon>Gunneridae</taxon>
        <taxon>Pentapetalae</taxon>
        <taxon>rosids</taxon>
        <taxon>fabids</taxon>
        <taxon>Fabales</taxon>
        <taxon>Fabaceae</taxon>
        <taxon>Papilionoideae</taxon>
        <taxon>50 kb inversion clade</taxon>
        <taxon>NPAAA clade</taxon>
        <taxon>Hologalegina</taxon>
        <taxon>IRL clade</taxon>
        <taxon>Trifolieae</taxon>
        <taxon>Trifolium</taxon>
    </lineage>
</organism>
<protein>
    <submittedName>
        <fullName evidence="2">Uncharacterized protein</fullName>
    </submittedName>
</protein>
<sequence length="143" mass="16196">FTATKDKLSKEIEDLKASQESEIAKLKKDYEDRLERMKENYVVEEKKLREDAIAQGELISKPTKERDEAVSGLGALKQEKTGLEEDVGALQEFVAAQYEDGFRYALEQVKVIFPDIDENRLGEADVLMKIEDGKLVPFSLPEG</sequence>
<feature type="coiled-coil region" evidence="1">
    <location>
        <begin position="5"/>
        <end position="51"/>
    </location>
</feature>
<evidence type="ECO:0000313" key="2">
    <source>
        <dbReference type="EMBL" id="MCI29425.1"/>
    </source>
</evidence>
<dbReference type="AlphaFoldDB" id="A0A392R1J9"/>
<keyword evidence="1" id="KW-0175">Coiled coil</keyword>
<evidence type="ECO:0000313" key="3">
    <source>
        <dbReference type="Proteomes" id="UP000265520"/>
    </source>
</evidence>
<keyword evidence="3" id="KW-1185">Reference proteome</keyword>
<feature type="non-terminal residue" evidence="2">
    <location>
        <position position="1"/>
    </location>
</feature>
<dbReference type="EMBL" id="LXQA010172470">
    <property type="protein sequence ID" value="MCI29425.1"/>
    <property type="molecule type" value="Genomic_DNA"/>
</dbReference>
<accession>A0A392R1J9</accession>
<evidence type="ECO:0000256" key="1">
    <source>
        <dbReference type="SAM" id="Coils"/>
    </source>
</evidence>
<comment type="caution">
    <text evidence="2">The sequence shown here is derived from an EMBL/GenBank/DDBJ whole genome shotgun (WGS) entry which is preliminary data.</text>
</comment>
<reference evidence="2 3" key="1">
    <citation type="journal article" date="2018" name="Front. Plant Sci.">
        <title>Red Clover (Trifolium pratense) and Zigzag Clover (T. medium) - A Picture of Genomic Similarities and Differences.</title>
        <authorList>
            <person name="Dluhosova J."/>
            <person name="Istvanek J."/>
            <person name="Nedelnik J."/>
            <person name="Repkova J."/>
        </authorList>
    </citation>
    <scope>NUCLEOTIDE SEQUENCE [LARGE SCALE GENOMIC DNA]</scope>
    <source>
        <strain evidence="3">cv. 10/8</strain>
        <tissue evidence="2">Leaf</tissue>
    </source>
</reference>
<dbReference type="Proteomes" id="UP000265520">
    <property type="component" value="Unassembled WGS sequence"/>
</dbReference>
<proteinExistence type="predicted"/>
<name>A0A392R1J9_9FABA</name>